<dbReference type="HOGENOM" id="CLU_103849_0_0_2"/>
<keyword evidence="3 4" id="KW-0687">Ribonucleoprotein</keyword>
<dbReference type="PANTHER" id="PTHR10871">
    <property type="entry name" value="30S RIBOSOMAL PROTEIN S13/40S RIBOSOMAL PROTEIN S18"/>
    <property type="match status" value="1"/>
</dbReference>
<comment type="subunit">
    <text evidence="4">Part of the 30S ribosomal subunit. Forms a loose heterodimer with protein S19. Forms two bridges to the 50S subunit in the 70S ribosome.</text>
</comment>
<comment type="similarity">
    <text evidence="1 4">Belongs to the universal ribosomal protein uS13 family.</text>
</comment>
<keyword evidence="4" id="KW-0699">rRNA-binding</keyword>
<dbReference type="GO" id="GO:0015935">
    <property type="term" value="C:small ribosomal subunit"/>
    <property type="evidence" value="ECO:0007669"/>
    <property type="project" value="TreeGrafter"/>
</dbReference>
<dbReference type="PROSITE" id="PS50159">
    <property type="entry name" value="RIBOSOMAL_S13_2"/>
    <property type="match status" value="1"/>
</dbReference>
<dbReference type="InterPro" id="IPR018269">
    <property type="entry name" value="Ribosomal_uS13_CS"/>
</dbReference>
<evidence type="ECO:0000256" key="3">
    <source>
        <dbReference type="ARBA" id="ARBA00023274"/>
    </source>
</evidence>
<dbReference type="PROSITE" id="PS00646">
    <property type="entry name" value="RIBOSOMAL_S13_1"/>
    <property type="match status" value="1"/>
</dbReference>
<keyword evidence="2 4" id="KW-0689">Ribosomal protein</keyword>
<feature type="region of interest" description="Disordered" evidence="5">
    <location>
        <begin position="199"/>
        <end position="256"/>
    </location>
</feature>
<protein>
    <recommendedName>
        <fullName evidence="4">Small ribosomal subunit protein uS13</fullName>
    </recommendedName>
</protein>
<dbReference type="Gene3D" id="1.10.8.50">
    <property type="match status" value="1"/>
</dbReference>
<sequence length="256" mass="26887">MPLNFNKEYGQTGAAAICCKYCIVFVPARLAWFLLPNVRREYDLSASEYKHILRIAGKDVEGSKKLLVAISEIKGVGYNFAQVLTQSLNVNPNMRVGFLTEKELREIEEAISNPTKFGVPEWYLNRKKDMDSGATHHLITSDLDFAIGNDVDREKTVMSWRGYRHMFGLRVRGQRTRTTGRKGGAVGVKKTKMVPGAAPAAAGAAPAGGAAAPAAAKPAAGAAAPAAGAAKPAAGGGAAAPAAAKPAAGAKEPAKK</sequence>
<dbReference type="EMBL" id="CP007174">
    <property type="protein sequence ID" value="AIF84280.1"/>
    <property type="molecule type" value="Genomic_DNA"/>
</dbReference>
<evidence type="ECO:0000313" key="7">
    <source>
        <dbReference type="Proteomes" id="UP000028194"/>
    </source>
</evidence>
<gene>
    <name evidence="4" type="primary">rps13</name>
    <name evidence="6" type="ORF">NTE_02226</name>
</gene>
<dbReference type="GO" id="GO:0006412">
    <property type="term" value="P:translation"/>
    <property type="evidence" value="ECO:0007669"/>
    <property type="project" value="UniProtKB-UniRule"/>
</dbReference>
<reference evidence="6 7" key="1">
    <citation type="journal article" date="2014" name="PLoS ONE">
        <title>Genome Sequence of Candidatus Nitrososphaera evergladensis from Group I.1b Enriched from Everglades Soil Reveals Novel Genomic Features of the Ammonia-Oxidizing Archaea.</title>
        <authorList>
            <person name="Zhalnina K.V."/>
            <person name="Dias R."/>
            <person name="Leonard M.T."/>
            <person name="Dorr de Quadros P."/>
            <person name="Camargo F.A."/>
            <person name="Drew J.C."/>
            <person name="Farmerie W.G."/>
            <person name="Daroub S.H."/>
            <person name="Triplett E.W."/>
        </authorList>
    </citation>
    <scope>NUCLEOTIDE SEQUENCE [LARGE SCALE GENOMIC DNA]</scope>
    <source>
        <strain evidence="6 7">SR1</strain>
    </source>
</reference>
<dbReference type="NCBIfam" id="NF003140">
    <property type="entry name" value="PRK04053.1"/>
    <property type="match status" value="1"/>
</dbReference>
<accession>A0A075MSX6</accession>
<dbReference type="Pfam" id="PF00416">
    <property type="entry name" value="Ribosomal_S13"/>
    <property type="match status" value="1"/>
</dbReference>
<dbReference type="FunFam" id="1.10.8.50:FF:000001">
    <property type="entry name" value="30S ribosomal protein S13"/>
    <property type="match status" value="1"/>
</dbReference>
<proteinExistence type="inferred from homology"/>
<dbReference type="HAMAP" id="MF_01315">
    <property type="entry name" value="Ribosomal_uS13"/>
    <property type="match status" value="1"/>
</dbReference>
<dbReference type="STRING" id="1459636.NTE_02226"/>
<dbReference type="PANTHER" id="PTHR10871:SF3">
    <property type="entry name" value="SMALL RIBOSOMAL SUBUNIT PROTEIN US13"/>
    <property type="match status" value="1"/>
</dbReference>
<dbReference type="InterPro" id="IPR027437">
    <property type="entry name" value="Rbsml_uS13_C"/>
</dbReference>
<evidence type="ECO:0000313" key="6">
    <source>
        <dbReference type="EMBL" id="AIF84280.1"/>
    </source>
</evidence>
<evidence type="ECO:0000256" key="5">
    <source>
        <dbReference type="SAM" id="MobiDB-lite"/>
    </source>
</evidence>
<evidence type="ECO:0000256" key="2">
    <source>
        <dbReference type="ARBA" id="ARBA00022980"/>
    </source>
</evidence>
<dbReference type="GO" id="GO:0005829">
    <property type="term" value="C:cytosol"/>
    <property type="evidence" value="ECO:0007669"/>
    <property type="project" value="TreeGrafter"/>
</dbReference>
<comment type="function">
    <text evidence="4">Located at the top of the head of the 30S subunit, it contacts several helices of the 16S rRNA. In the 70S ribosome it contacts the 23S rRNA (bridge B1a) and protein L5 of the 50S subunit (bridge B1b), connecting the 2 subunits; these bridges are implicated in subunit movement.</text>
</comment>
<dbReference type="InterPro" id="IPR010979">
    <property type="entry name" value="Ribosomal_uS13-like_H2TH"/>
</dbReference>
<name>A0A075MSX6_9ARCH</name>
<dbReference type="Gene3D" id="4.10.910.10">
    <property type="entry name" value="30s ribosomal protein s13, domain 2"/>
    <property type="match status" value="1"/>
</dbReference>
<dbReference type="GO" id="GO:0003735">
    <property type="term" value="F:structural constituent of ribosome"/>
    <property type="evidence" value="ECO:0007669"/>
    <property type="project" value="InterPro"/>
</dbReference>
<dbReference type="KEGG" id="nev:NTE_02226"/>
<keyword evidence="7" id="KW-1185">Reference proteome</keyword>
<evidence type="ECO:0000256" key="4">
    <source>
        <dbReference type="HAMAP-Rule" id="MF_01315"/>
    </source>
</evidence>
<organism evidence="6 7">
    <name type="scientific">Candidatus Nitrososphaera evergladensis SR1</name>
    <dbReference type="NCBI Taxonomy" id="1459636"/>
    <lineage>
        <taxon>Archaea</taxon>
        <taxon>Nitrososphaerota</taxon>
        <taxon>Nitrososphaeria</taxon>
        <taxon>Nitrososphaerales</taxon>
        <taxon>Nitrososphaeraceae</taxon>
        <taxon>Nitrososphaera</taxon>
    </lineage>
</organism>
<dbReference type="GO" id="GO:0019843">
    <property type="term" value="F:rRNA binding"/>
    <property type="evidence" value="ECO:0007669"/>
    <property type="project" value="UniProtKB-UniRule"/>
</dbReference>
<dbReference type="AlphaFoldDB" id="A0A075MSX6"/>
<dbReference type="eggNOG" id="arCOG01722">
    <property type="taxonomic scope" value="Archaea"/>
</dbReference>
<evidence type="ECO:0000256" key="1">
    <source>
        <dbReference type="ARBA" id="ARBA00008080"/>
    </source>
</evidence>
<dbReference type="InterPro" id="IPR001892">
    <property type="entry name" value="Ribosomal_uS13"/>
</dbReference>
<keyword evidence="4" id="KW-0694">RNA-binding</keyword>
<dbReference type="SUPFAM" id="SSF46946">
    <property type="entry name" value="S13-like H2TH domain"/>
    <property type="match status" value="1"/>
</dbReference>
<dbReference type="Proteomes" id="UP000028194">
    <property type="component" value="Chromosome"/>
</dbReference>